<dbReference type="HOGENOM" id="CLU_3298226_0_0_4"/>
<protein>
    <submittedName>
        <fullName evidence="1">Uncharacterized protein</fullName>
    </submittedName>
</protein>
<proteinExistence type="predicted"/>
<evidence type="ECO:0000313" key="1">
    <source>
        <dbReference type="EMBL" id="ACS22915.1"/>
    </source>
</evidence>
<dbReference type="KEGG" id="vap:Vapar_6355"/>
<reference evidence="1" key="1">
    <citation type="submission" date="2009-06" db="EMBL/GenBank/DDBJ databases">
        <title>Complete sequence of chromosome 2 of Variovorax paradoxus S110.</title>
        <authorList>
            <consortium name="US DOE Joint Genome Institute"/>
            <person name="Lucas S."/>
            <person name="Copeland A."/>
            <person name="Lapidus A."/>
            <person name="Glavina del Rio T."/>
            <person name="Tice H."/>
            <person name="Bruce D."/>
            <person name="Goodwin L."/>
            <person name="Pitluck S."/>
            <person name="Chertkov O."/>
            <person name="Brettin T."/>
            <person name="Detter J.C."/>
            <person name="Han C."/>
            <person name="Larimer F."/>
            <person name="Land M."/>
            <person name="Hauser L."/>
            <person name="Kyrpides N."/>
            <person name="Ovchinnikova G."/>
            <person name="Orwin P."/>
            <person name="Leadbetter J.R."/>
            <person name="Spain J.C."/>
            <person name="Han J.I."/>
        </authorList>
    </citation>
    <scope>NUCLEOTIDE SEQUENCE</scope>
    <source>
        <strain evidence="1">S110</strain>
    </source>
</reference>
<organism evidence="1">
    <name type="scientific">Variovorax paradoxus (strain S110)</name>
    <dbReference type="NCBI Taxonomy" id="543728"/>
    <lineage>
        <taxon>Bacteria</taxon>
        <taxon>Pseudomonadati</taxon>
        <taxon>Pseudomonadota</taxon>
        <taxon>Betaproteobacteria</taxon>
        <taxon>Burkholderiales</taxon>
        <taxon>Comamonadaceae</taxon>
        <taxon>Variovorax</taxon>
    </lineage>
</organism>
<dbReference type="EMBL" id="CP001636">
    <property type="protein sequence ID" value="ACS22915.1"/>
    <property type="molecule type" value="Genomic_DNA"/>
</dbReference>
<gene>
    <name evidence="1" type="ordered locus">Vapar_6355</name>
</gene>
<sequence length="40" mass="4427">MLQVEDWLVGQAQAAQMIVIAQFLNHPACFAAKIQVSENI</sequence>
<accession>C5D1Z5</accession>
<name>C5D1Z5_VARPS</name>
<dbReference type="AlphaFoldDB" id="C5D1Z5"/>